<dbReference type="AlphaFoldDB" id="A0A9P6KAE6"/>
<feature type="non-terminal residue" evidence="1">
    <location>
        <position position="1"/>
    </location>
</feature>
<keyword evidence="2" id="KW-1185">Reference proteome</keyword>
<dbReference type="SUPFAM" id="SSF56300">
    <property type="entry name" value="Metallo-dependent phosphatases"/>
    <property type="match status" value="1"/>
</dbReference>
<evidence type="ECO:0000313" key="1">
    <source>
        <dbReference type="EMBL" id="KAF9578139.1"/>
    </source>
</evidence>
<gene>
    <name evidence="1" type="ORF">BGW38_006218</name>
</gene>
<dbReference type="PANTHER" id="PTHR42850:SF4">
    <property type="entry name" value="ZINC-DEPENDENT ENDOPOLYPHOSPHATASE"/>
    <property type="match status" value="1"/>
</dbReference>
<dbReference type="GO" id="GO:0000298">
    <property type="term" value="F:endopolyphosphatase activity"/>
    <property type="evidence" value="ECO:0007669"/>
    <property type="project" value="TreeGrafter"/>
</dbReference>
<organism evidence="1 2">
    <name type="scientific">Lunasporangiospora selenospora</name>
    <dbReference type="NCBI Taxonomy" id="979761"/>
    <lineage>
        <taxon>Eukaryota</taxon>
        <taxon>Fungi</taxon>
        <taxon>Fungi incertae sedis</taxon>
        <taxon>Mucoromycota</taxon>
        <taxon>Mortierellomycotina</taxon>
        <taxon>Mortierellomycetes</taxon>
        <taxon>Mortierellales</taxon>
        <taxon>Mortierellaceae</taxon>
        <taxon>Lunasporangiospora</taxon>
    </lineage>
</organism>
<reference evidence="1" key="1">
    <citation type="journal article" date="2020" name="Fungal Divers.">
        <title>Resolving the Mortierellaceae phylogeny through synthesis of multi-gene phylogenetics and phylogenomics.</title>
        <authorList>
            <person name="Vandepol N."/>
            <person name="Liber J."/>
            <person name="Desiro A."/>
            <person name="Na H."/>
            <person name="Kennedy M."/>
            <person name="Barry K."/>
            <person name="Grigoriev I.V."/>
            <person name="Miller A.N."/>
            <person name="O'Donnell K."/>
            <person name="Stajich J.E."/>
            <person name="Bonito G."/>
        </authorList>
    </citation>
    <scope>NUCLEOTIDE SEQUENCE</scope>
    <source>
        <strain evidence="1">KOD1015</strain>
    </source>
</reference>
<proteinExistence type="predicted"/>
<sequence>DEALLRHLNDEQIKLEDEQSIPDDVVLDFEGLENLEDTGLDGAIDFEGGDVNSDPQIMKKHRKHKGTKREKLRVPSDLDRKSEHYRIAKSLSRAQYKYLLDCPLILTLPHQLSVHNVPIHVVHAGIDPLKHIQRQNPWVLENVRNILKDGTPSRKKDKGQAWTTVFNRLHNKRSPAKRDFLMVYGHDAGRALNINRWSIGLDTGCVYGRLLSGYVAETGEVISSPCPVGF</sequence>
<dbReference type="GO" id="GO:0006798">
    <property type="term" value="P:polyphosphate catabolic process"/>
    <property type="evidence" value="ECO:0007669"/>
    <property type="project" value="TreeGrafter"/>
</dbReference>
<dbReference type="InterPro" id="IPR029052">
    <property type="entry name" value="Metallo-depent_PP-like"/>
</dbReference>
<accession>A0A9P6KAE6</accession>
<dbReference type="EMBL" id="JAABOA010003968">
    <property type="protein sequence ID" value="KAF9578139.1"/>
    <property type="molecule type" value="Genomic_DNA"/>
</dbReference>
<dbReference type="PANTHER" id="PTHR42850">
    <property type="entry name" value="METALLOPHOSPHOESTERASE"/>
    <property type="match status" value="1"/>
</dbReference>
<dbReference type="Proteomes" id="UP000780801">
    <property type="component" value="Unassembled WGS sequence"/>
</dbReference>
<dbReference type="GO" id="GO:0016791">
    <property type="term" value="F:phosphatase activity"/>
    <property type="evidence" value="ECO:0007669"/>
    <property type="project" value="TreeGrafter"/>
</dbReference>
<name>A0A9P6KAE6_9FUNG</name>
<dbReference type="GO" id="GO:0005737">
    <property type="term" value="C:cytoplasm"/>
    <property type="evidence" value="ECO:0007669"/>
    <property type="project" value="TreeGrafter"/>
</dbReference>
<evidence type="ECO:0000313" key="2">
    <source>
        <dbReference type="Proteomes" id="UP000780801"/>
    </source>
</evidence>
<dbReference type="InterPro" id="IPR050126">
    <property type="entry name" value="Ap4A_hydrolase"/>
</dbReference>
<dbReference type="Gene3D" id="3.60.21.10">
    <property type="match status" value="1"/>
</dbReference>
<protein>
    <submittedName>
        <fullName evidence="1">Uncharacterized protein</fullName>
    </submittedName>
</protein>
<dbReference type="OrthoDB" id="10267127at2759"/>
<comment type="caution">
    <text evidence="1">The sequence shown here is derived from an EMBL/GenBank/DDBJ whole genome shotgun (WGS) entry which is preliminary data.</text>
</comment>